<sequence length="464" mass="51025">MRQKLIALAALALLPSGLAQAQQADAPAGPTVNGRQFTPPYYVFSPDIPADVVTQNVGAIGLQVYVDNMAWDSFVALNWPAPNPIVERGVPDRENVIGGFTYMTEGGKKTMPTGPVVWETYKDSDDIYLDPPVKPAPFDAAERIPPQCLIQARENPAAARRTLVRTAKISDVLIGGDKEADGNRLVDQNGQNVWYEVKLNRVYYDYVVTNKFYDSRNQSGARIAFPASSNTTDRSATVKVKAAWKVMGGPGSRQPDDATRFYTTDALVFDPATKRCEARKLGLVGLHVVIKTDQLPQWLWATFEQVDNAPTQGQTIPTGAKYNFFNPSCTDCKVNQPPAKGSNTPTQVMRVIPLNDNAAQKTAIYQAALKTLRLDNVWQYYRLVDAQWAGKGVPIGTPSQPAFLANTTLETYMQSAQQPNGCINCHGKFAGTKDLDFQLFDAYPRKSKQLLDLFRVPGATAMKP</sequence>
<evidence type="ECO:0000256" key="1">
    <source>
        <dbReference type="SAM" id="SignalP"/>
    </source>
</evidence>
<name>A0ABY3R9F9_9BRAD</name>
<feature type="signal peptide" evidence="1">
    <location>
        <begin position="1"/>
        <end position="21"/>
    </location>
</feature>
<protein>
    <recommendedName>
        <fullName evidence="4">Cytochrome P460 domain-containing protein</fullName>
    </recommendedName>
</protein>
<keyword evidence="3" id="KW-1185">Reference proteome</keyword>
<accession>A0ABY3R9F9</accession>
<evidence type="ECO:0000313" key="3">
    <source>
        <dbReference type="Proteomes" id="UP001431010"/>
    </source>
</evidence>
<keyword evidence="1" id="KW-0732">Signal</keyword>
<dbReference type="Proteomes" id="UP001431010">
    <property type="component" value="Chromosome"/>
</dbReference>
<organism evidence="2 3">
    <name type="scientific">Bradyrhizobium ontarionense</name>
    <dbReference type="NCBI Taxonomy" id="2898149"/>
    <lineage>
        <taxon>Bacteria</taxon>
        <taxon>Pseudomonadati</taxon>
        <taxon>Pseudomonadota</taxon>
        <taxon>Alphaproteobacteria</taxon>
        <taxon>Hyphomicrobiales</taxon>
        <taxon>Nitrobacteraceae</taxon>
        <taxon>Bradyrhizobium</taxon>
    </lineage>
</organism>
<reference evidence="2" key="1">
    <citation type="journal article" date="2024" name="Antonie Van Leeuwenhoek">
        <title>Bradyrhizobium ontarionense sp. nov., a novel bacterial symbiont isolated from Aeschynomene indica (Indian jointvetch), harbours photosynthesis, nitrogen fixation and nitrous oxide (N2O) reductase genes.</title>
        <authorList>
            <person name="Bromfield E.S.P."/>
            <person name="Cloutier S."/>
        </authorList>
    </citation>
    <scope>NUCLEOTIDE SEQUENCE</scope>
    <source>
        <strain evidence="2">A19</strain>
    </source>
</reference>
<dbReference type="RefSeq" id="WP_231319689.1">
    <property type="nucleotide sequence ID" value="NZ_CP088156.1"/>
</dbReference>
<feature type="chain" id="PRO_5047232949" description="Cytochrome P460 domain-containing protein" evidence="1">
    <location>
        <begin position="22"/>
        <end position="464"/>
    </location>
</feature>
<proteinExistence type="predicted"/>
<gene>
    <name evidence="2" type="ORF">LQG66_31405</name>
</gene>
<evidence type="ECO:0008006" key="4">
    <source>
        <dbReference type="Google" id="ProtNLM"/>
    </source>
</evidence>
<dbReference type="EMBL" id="CP088156">
    <property type="protein sequence ID" value="UFZ03672.1"/>
    <property type="molecule type" value="Genomic_DNA"/>
</dbReference>
<evidence type="ECO:0000313" key="2">
    <source>
        <dbReference type="EMBL" id="UFZ03672.1"/>
    </source>
</evidence>